<sequence length="180" mass="18135">MRKTKWVAAAAGVVLLVAGCGSNDGSDQGGSGGRKGGSSSSSETGGGAEAGGTELTADAVRTEIETAATGAGFEHAAKGENVPENLKACMVSWTPDAQKAADPKKSAADTVAALGKGGWKTEKTTEQSGSTITGLSKGTWKLQASDHSAGMLKLVMFVATNNTPACEALFKADLEKNKKS</sequence>
<keyword evidence="3" id="KW-1185">Reference proteome</keyword>
<organism evidence="2 3">
    <name type="scientific">Streptomyces laurentii</name>
    <dbReference type="NCBI Taxonomy" id="39478"/>
    <lineage>
        <taxon>Bacteria</taxon>
        <taxon>Bacillati</taxon>
        <taxon>Actinomycetota</taxon>
        <taxon>Actinomycetes</taxon>
        <taxon>Kitasatosporales</taxon>
        <taxon>Streptomycetaceae</taxon>
        <taxon>Streptomyces</taxon>
    </lineage>
</organism>
<proteinExistence type="predicted"/>
<feature type="compositionally biased region" description="Gly residues" evidence="1">
    <location>
        <begin position="27"/>
        <end position="36"/>
    </location>
</feature>
<dbReference type="PROSITE" id="PS51257">
    <property type="entry name" value="PROKAR_LIPOPROTEIN"/>
    <property type="match status" value="1"/>
</dbReference>
<name>A0A169NBH5_STRLU</name>
<feature type="region of interest" description="Disordered" evidence="1">
    <location>
        <begin position="24"/>
        <end position="55"/>
    </location>
</feature>
<dbReference type="EMBL" id="AP017424">
    <property type="protein sequence ID" value="BAU82878.1"/>
    <property type="molecule type" value="Genomic_DNA"/>
</dbReference>
<evidence type="ECO:0000313" key="2">
    <source>
        <dbReference type="EMBL" id="BAU82878.1"/>
    </source>
</evidence>
<protein>
    <recommendedName>
        <fullName evidence="4">Lipoprotein</fullName>
    </recommendedName>
</protein>
<reference evidence="2 3" key="1">
    <citation type="journal article" date="2016" name="Genome Announc.">
        <title>Complete Genome Sequence of Thiostrepton-Producing Streptomyces laurentii ATCC 31255.</title>
        <authorList>
            <person name="Doi K."/>
            <person name="Fujino Y."/>
            <person name="Nagayoshi Y."/>
            <person name="Ohshima T."/>
            <person name="Ogata S."/>
        </authorList>
    </citation>
    <scope>NUCLEOTIDE SEQUENCE [LARGE SCALE GENOMIC DNA]</scope>
    <source>
        <strain evidence="2 3">ATCC 31255</strain>
    </source>
</reference>
<dbReference type="Proteomes" id="UP000217676">
    <property type="component" value="Chromosome"/>
</dbReference>
<evidence type="ECO:0000313" key="3">
    <source>
        <dbReference type="Proteomes" id="UP000217676"/>
    </source>
</evidence>
<dbReference type="AlphaFoldDB" id="A0A169NBH5"/>
<dbReference type="KEGG" id="slau:SLA_1940"/>
<evidence type="ECO:0008006" key="4">
    <source>
        <dbReference type="Google" id="ProtNLM"/>
    </source>
</evidence>
<gene>
    <name evidence="2" type="ORF">SLA_1940</name>
</gene>
<evidence type="ECO:0000256" key="1">
    <source>
        <dbReference type="SAM" id="MobiDB-lite"/>
    </source>
</evidence>
<accession>A0A169NBH5</accession>
<dbReference type="RefSeq" id="WP_359874482.1">
    <property type="nucleotide sequence ID" value="NZ_JBEYHT010000008.1"/>
</dbReference>